<sequence length="94" mass="10606">MAAPLKKTEQFEQEKLQETPSPKFQEFQEINSNNAKLRELMFFTRVAVFAVTTVLAAFTLLALNLSPIWSFVFALLISAAMTSTLSVFIMSLKK</sequence>
<feature type="transmembrane region" description="Helical" evidence="2">
    <location>
        <begin position="68"/>
        <end position="92"/>
    </location>
</feature>
<dbReference type="InterPro" id="IPR021688">
    <property type="entry name" value="DUF3270"/>
</dbReference>
<dbReference type="AlphaFoldDB" id="A0A172Q6A5"/>
<proteinExistence type="predicted"/>
<organism evidence="3 4">
    <name type="scientific">Streptococcus pantholopis</name>
    <dbReference type="NCBI Taxonomy" id="1811193"/>
    <lineage>
        <taxon>Bacteria</taxon>
        <taxon>Bacillati</taxon>
        <taxon>Bacillota</taxon>
        <taxon>Bacilli</taxon>
        <taxon>Lactobacillales</taxon>
        <taxon>Streptococcaceae</taxon>
        <taxon>Streptococcus</taxon>
    </lineage>
</organism>
<accession>A0A172Q6A5</accession>
<feature type="compositionally biased region" description="Basic and acidic residues" evidence="1">
    <location>
        <begin position="1"/>
        <end position="17"/>
    </location>
</feature>
<protein>
    <recommendedName>
        <fullName evidence="5">DUF3270 domain-containing protein</fullName>
    </recommendedName>
</protein>
<keyword evidence="2" id="KW-1133">Transmembrane helix</keyword>
<evidence type="ECO:0000313" key="3">
    <source>
        <dbReference type="EMBL" id="AND78994.1"/>
    </source>
</evidence>
<evidence type="ECO:0000256" key="2">
    <source>
        <dbReference type="SAM" id="Phobius"/>
    </source>
</evidence>
<feature type="transmembrane region" description="Helical" evidence="2">
    <location>
        <begin position="42"/>
        <end position="62"/>
    </location>
</feature>
<dbReference type="RefSeq" id="WP_067060804.1">
    <property type="nucleotide sequence ID" value="NZ_CP014699.1"/>
</dbReference>
<dbReference type="OrthoDB" id="2222880at2"/>
<feature type="region of interest" description="Disordered" evidence="1">
    <location>
        <begin position="1"/>
        <end position="20"/>
    </location>
</feature>
<dbReference type="Pfam" id="PF11674">
    <property type="entry name" value="DUF3270"/>
    <property type="match status" value="1"/>
</dbReference>
<keyword evidence="4" id="KW-1185">Reference proteome</keyword>
<dbReference type="KEGG" id="spat:A0O21_02640"/>
<keyword evidence="2" id="KW-0812">Transmembrane</keyword>
<reference evidence="4" key="2">
    <citation type="submission" date="2016-03" db="EMBL/GenBank/DDBJ databases">
        <title>Streptococcus antelopensis sp. nov., isolated from the feces of the Tibetan antelope (Pantholops hodgsonii) in Hoh Xil National Nature Reserve, Qinghai, China.</title>
        <authorList>
            <person name="Bai X."/>
        </authorList>
    </citation>
    <scope>NUCLEOTIDE SEQUENCE [LARGE SCALE GENOMIC DNA]</scope>
    <source>
        <strain evidence="4">TA 26</strain>
    </source>
</reference>
<reference evidence="3 4" key="1">
    <citation type="journal article" date="2016" name="Int. J. Syst. Evol. Microbiol.">
        <title>Streptococcuspantholopis sp. nov., isolated from faeces of the Tibetan antelope (Pantholops hodgsonii).</title>
        <authorList>
            <person name="Bai X."/>
            <person name="Xiong Y."/>
            <person name="Lu S."/>
            <person name="Jin D."/>
            <person name="Lai X."/>
            <person name="Yang J."/>
            <person name="Niu L."/>
            <person name="Hu S."/>
            <person name="Meng X."/>
            <person name="Pu J."/>
            <person name="Ye C."/>
            <person name="Xu J."/>
        </authorList>
    </citation>
    <scope>NUCLEOTIDE SEQUENCE [LARGE SCALE GENOMIC DNA]</scope>
    <source>
        <strain evidence="3 4">TA 26</strain>
    </source>
</reference>
<gene>
    <name evidence="3" type="ORF">A0O21_02640</name>
</gene>
<keyword evidence="2" id="KW-0472">Membrane</keyword>
<evidence type="ECO:0008006" key="5">
    <source>
        <dbReference type="Google" id="ProtNLM"/>
    </source>
</evidence>
<dbReference type="Proteomes" id="UP000077317">
    <property type="component" value="Chromosome"/>
</dbReference>
<evidence type="ECO:0000256" key="1">
    <source>
        <dbReference type="SAM" id="MobiDB-lite"/>
    </source>
</evidence>
<name>A0A172Q6A5_9STRE</name>
<dbReference type="EMBL" id="CP014699">
    <property type="protein sequence ID" value="AND78994.1"/>
    <property type="molecule type" value="Genomic_DNA"/>
</dbReference>
<evidence type="ECO:0000313" key="4">
    <source>
        <dbReference type="Proteomes" id="UP000077317"/>
    </source>
</evidence>